<gene>
    <name evidence="1" type="ORF">G5C60_14955</name>
</gene>
<sequence length="58" mass="6539">MSCRYFGISRQAECTVPEFGPEYADLHADCRQTKDVPLIHSGGILLVRRCRCGCHRGK</sequence>
<evidence type="ECO:0000313" key="2">
    <source>
        <dbReference type="Proteomes" id="UP000472335"/>
    </source>
</evidence>
<reference evidence="1 2" key="1">
    <citation type="submission" date="2020-02" db="EMBL/GenBank/DDBJ databases">
        <title>Whole-genome analyses of novel actinobacteria.</title>
        <authorList>
            <person name="Sahin N."/>
            <person name="Gencbay T."/>
        </authorList>
    </citation>
    <scope>NUCLEOTIDE SEQUENCE [LARGE SCALE GENOMIC DNA]</scope>
    <source>
        <strain evidence="1 2">HC44</strain>
    </source>
</reference>
<name>A0A6G4V4R6_9ACTN</name>
<dbReference type="Proteomes" id="UP000472335">
    <property type="component" value="Unassembled WGS sequence"/>
</dbReference>
<proteinExistence type="predicted"/>
<keyword evidence="2" id="KW-1185">Reference proteome</keyword>
<comment type="caution">
    <text evidence="1">The sequence shown here is derived from an EMBL/GenBank/DDBJ whole genome shotgun (WGS) entry which is preliminary data.</text>
</comment>
<protein>
    <submittedName>
        <fullName evidence="1">Uncharacterized protein</fullName>
    </submittedName>
</protein>
<accession>A0A6G4V4R6</accession>
<dbReference type="AlphaFoldDB" id="A0A6G4V4R6"/>
<dbReference type="EMBL" id="JAAKZY010000039">
    <property type="protein sequence ID" value="NGO08867.1"/>
    <property type="molecule type" value="Genomic_DNA"/>
</dbReference>
<evidence type="ECO:0000313" key="1">
    <source>
        <dbReference type="EMBL" id="NGO08867.1"/>
    </source>
</evidence>
<organism evidence="1 2">
    <name type="scientific">Streptomyces scabichelini</name>
    <dbReference type="NCBI Taxonomy" id="2711217"/>
    <lineage>
        <taxon>Bacteria</taxon>
        <taxon>Bacillati</taxon>
        <taxon>Actinomycetota</taxon>
        <taxon>Actinomycetes</taxon>
        <taxon>Kitasatosporales</taxon>
        <taxon>Streptomycetaceae</taxon>
        <taxon>Streptomyces</taxon>
    </lineage>
</organism>